<name>A0A8J3D5L5_9BACT</name>
<dbReference type="Proteomes" id="UP000598271">
    <property type="component" value="Unassembled WGS sequence"/>
</dbReference>
<dbReference type="PROSITE" id="PS51257">
    <property type="entry name" value="PROKAR_LIPOPROTEIN"/>
    <property type="match status" value="1"/>
</dbReference>
<comment type="caution">
    <text evidence="2">The sequence shown here is derived from an EMBL/GenBank/DDBJ whole genome shotgun (WGS) entry which is preliminary data.</text>
</comment>
<proteinExistence type="predicted"/>
<evidence type="ECO:0008006" key="4">
    <source>
        <dbReference type="Google" id="ProtNLM"/>
    </source>
</evidence>
<evidence type="ECO:0000313" key="3">
    <source>
        <dbReference type="Proteomes" id="UP000598271"/>
    </source>
</evidence>
<evidence type="ECO:0000256" key="1">
    <source>
        <dbReference type="SAM" id="SignalP"/>
    </source>
</evidence>
<protein>
    <recommendedName>
        <fullName evidence="4">Lipocalin-like domain-containing protein</fullName>
    </recommendedName>
</protein>
<gene>
    <name evidence="2" type="ORF">GCM10007390_34260</name>
</gene>
<reference evidence="2 3" key="1">
    <citation type="journal article" date="2014" name="Int. J. Syst. Evol. Microbiol.">
        <title>Complete genome sequence of Corynebacterium casei LMG S-19264T (=DSM 44701T), isolated from a smear-ripened cheese.</title>
        <authorList>
            <consortium name="US DOE Joint Genome Institute (JGI-PGF)"/>
            <person name="Walter F."/>
            <person name="Albersmeier A."/>
            <person name="Kalinowski J."/>
            <person name="Ruckert C."/>
        </authorList>
    </citation>
    <scope>NUCLEOTIDE SEQUENCE [LARGE SCALE GENOMIC DNA]</scope>
    <source>
        <strain evidence="2 3">KCTC 12866</strain>
    </source>
</reference>
<accession>A0A8J3D5L5</accession>
<dbReference type="EMBL" id="BMXF01000003">
    <property type="protein sequence ID" value="GHB77337.1"/>
    <property type="molecule type" value="Genomic_DNA"/>
</dbReference>
<keyword evidence="3" id="KW-1185">Reference proteome</keyword>
<dbReference type="RefSeq" id="WP_189565740.1">
    <property type="nucleotide sequence ID" value="NZ_BMXF01000003.1"/>
</dbReference>
<organism evidence="2 3">
    <name type="scientific">Persicitalea jodogahamensis</name>
    <dbReference type="NCBI Taxonomy" id="402147"/>
    <lineage>
        <taxon>Bacteria</taxon>
        <taxon>Pseudomonadati</taxon>
        <taxon>Bacteroidota</taxon>
        <taxon>Cytophagia</taxon>
        <taxon>Cytophagales</taxon>
        <taxon>Spirosomataceae</taxon>
        <taxon>Persicitalea</taxon>
    </lineage>
</organism>
<feature type="signal peptide" evidence="1">
    <location>
        <begin position="1"/>
        <end position="22"/>
    </location>
</feature>
<sequence length="158" mass="18081">MKTCKKWVVLLFVVLVAACNPAADSPETARKYLLASPSWKITEVYVNDALSYKDGKVVENFGGPVFNRYMQSVQFREDGAFVGQYEEKEEPNVLHWEIDQKDDIILVTAADSTQDNRSGWSIAPRDVRKDYFEMTTETAAFSYPNVLRIRLVFVNKDL</sequence>
<feature type="chain" id="PRO_5035223079" description="Lipocalin-like domain-containing protein" evidence="1">
    <location>
        <begin position="23"/>
        <end position="158"/>
    </location>
</feature>
<keyword evidence="1" id="KW-0732">Signal</keyword>
<dbReference type="AlphaFoldDB" id="A0A8J3D5L5"/>
<evidence type="ECO:0000313" key="2">
    <source>
        <dbReference type="EMBL" id="GHB77337.1"/>
    </source>
</evidence>